<protein>
    <recommendedName>
        <fullName evidence="4">Glycoside hydrolase</fullName>
    </recommendedName>
</protein>
<feature type="chain" id="PRO_5019784892" description="Glycoside hydrolase" evidence="1">
    <location>
        <begin position="24"/>
        <end position="120"/>
    </location>
</feature>
<evidence type="ECO:0000313" key="3">
    <source>
        <dbReference type="Proteomes" id="UP000268007"/>
    </source>
</evidence>
<evidence type="ECO:0000256" key="1">
    <source>
        <dbReference type="SAM" id="SignalP"/>
    </source>
</evidence>
<organism evidence="2 3">
    <name type="scientific">Mucilaginibacter gracilis</name>
    <dbReference type="NCBI Taxonomy" id="423350"/>
    <lineage>
        <taxon>Bacteria</taxon>
        <taxon>Pseudomonadati</taxon>
        <taxon>Bacteroidota</taxon>
        <taxon>Sphingobacteriia</taxon>
        <taxon>Sphingobacteriales</taxon>
        <taxon>Sphingobacteriaceae</taxon>
        <taxon>Mucilaginibacter</taxon>
    </lineage>
</organism>
<keyword evidence="1" id="KW-0732">Signal</keyword>
<dbReference type="RefSeq" id="WP_121199188.1">
    <property type="nucleotide sequence ID" value="NZ_RBKU01000001.1"/>
</dbReference>
<dbReference type="AlphaFoldDB" id="A0A495J4H1"/>
<dbReference type="EMBL" id="RBKU01000001">
    <property type="protein sequence ID" value="RKR83723.1"/>
    <property type="molecule type" value="Genomic_DNA"/>
</dbReference>
<gene>
    <name evidence="2" type="ORF">BDD43_3937</name>
</gene>
<feature type="signal peptide" evidence="1">
    <location>
        <begin position="1"/>
        <end position="23"/>
    </location>
</feature>
<dbReference type="OrthoDB" id="796539at2"/>
<dbReference type="Proteomes" id="UP000268007">
    <property type="component" value="Unassembled WGS sequence"/>
</dbReference>
<reference evidence="2 3" key="1">
    <citation type="submission" date="2018-10" db="EMBL/GenBank/DDBJ databases">
        <title>Genomic Encyclopedia of Archaeal and Bacterial Type Strains, Phase II (KMG-II): from individual species to whole genera.</title>
        <authorList>
            <person name="Goeker M."/>
        </authorList>
    </citation>
    <scope>NUCLEOTIDE SEQUENCE [LARGE SCALE GENOMIC DNA]</scope>
    <source>
        <strain evidence="2 3">DSM 18602</strain>
    </source>
</reference>
<keyword evidence="3" id="KW-1185">Reference proteome</keyword>
<evidence type="ECO:0008006" key="4">
    <source>
        <dbReference type="Google" id="ProtNLM"/>
    </source>
</evidence>
<name>A0A495J4H1_9SPHI</name>
<comment type="caution">
    <text evidence="2">The sequence shown here is derived from an EMBL/GenBank/DDBJ whole genome shotgun (WGS) entry which is preliminary data.</text>
</comment>
<accession>A0A495J4H1</accession>
<sequence>MKRRIFTTVAFVCCFTICLAVVADLSGKWTGSLKTPNGDFALNYNFTLSGDKVTGTAETPQGTINITDGKVTGNDFTFNVDVNGMPVPNTCKYYPEGDTISLTLDYSGYKMHSTLKRSTK</sequence>
<evidence type="ECO:0000313" key="2">
    <source>
        <dbReference type="EMBL" id="RKR83723.1"/>
    </source>
</evidence>
<proteinExistence type="predicted"/>